<reference evidence="1 2" key="1">
    <citation type="submission" date="2023-08" db="EMBL/GenBank/DDBJ databases">
        <title>Functional and genomic diversity of the sorghum phyllosphere microbiome.</title>
        <authorList>
            <person name="Shade A."/>
        </authorList>
    </citation>
    <scope>NUCLEOTIDE SEQUENCE [LARGE SCALE GENOMIC DNA]</scope>
    <source>
        <strain evidence="1 2">SORGH_AS_0919</strain>
    </source>
</reference>
<keyword evidence="2" id="KW-1185">Reference proteome</keyword>
<protein>
    <recommendedName>
        <fullName evidence="3">Glycolipid-binding domain-containing protein</fullName>
    </recommendedName>
</protein>
<proteinExistence type="predicted"/>
<dbReference type="Proteomes" id="UP001260188">
    <property type="component" value="Unassembled WGS sequence"/>
</dbReference>
<dbReference type="Pfam" id="PF06475">
    <property type="entry name" value="Glycolipid_bind"/>
    <property type="match status" value="1"/>
</dbReference>
<dbReference type="EMBL" id="JAVIZA010000001">
    <property type="protein sequence ID" value="MDR6167927.1"/>
    <property type="molecule type" value="Genomic_DNA"/>
</dbReference>
<dbReference type="InterPro" id="IPR009467">
    <property type="entry name" value="Glycolipid-bd_prot_put"/>
</dbReference>
<sequence length="189" mass="20840">MLHVKHREEARVRTTRISWTGIGSVETIERCTTEYSDDGIRIVGEVDGGDEPCRYAVSLAPDGTLRHATIASGDRTTQIEHVDGAWTVDGEERPDLAGATDVDITATPATNALPIRRLGLAVGSRADIEVAWVQVPSLEVRLGRQRYTRVGPRAYCFESRDHEFRRTLTVDADGFVLSYPGLFERVTGS</sequence>
<comment type="caution">
    <text evidence="1">The sequence shown here is derived from an EMBL/GenBank/DDBJ whole genome shotgun (WGS) entry which is preliminary data.</text>
</comment>
<accession>A0ABU1I225</accession>
<evidence type="ECO:0000313" key="1">
    <source>
        <dbReference type="EMBL" id="MDR6167927.1"/>
    </source>
</evidence>
<evidence type="ECO:0008006" key="3">
    <source>
        <dbReference type="Google" id="ProtNLM"/>
    </source>
</evidence>
<evidence type="ECO:0000313" key="2">
    <source>
        <dbReference type="Proteomes" id="UP001260188"/>
    </source>
</evidence>
<organism evidence="1 2">
    <name type="scientific">Microbacterium paludicola</name>
    <dbReference type="NCBI Taxonomy" id="300019"/>
    <lineage>
        <taxon>Bacteria</taxon>
        <taxon>Bacillati</taxon>
        <taxon>Actinomycetota</taxon>
        <taxon>Actinomycetes</taxon>
        <taxon>Micrococcales</taxon>
        <taxon>Microbacteriaceae</taxon>
        <taxon>Microbacterium</taxon>
    </lineage>
</organism>
<dbReference type="SUPFAM" id="SSF159275">
    <property type="entry name" value="PA1994-like"/>
    <property type="match status" value="1"/>
</dbReference>
<name>A0ABU1I225_9MICO</name>
<gene>
    <name evidence="1" type="ORF">QE367_002131</name>
</gene>